<dbReference type="PANTHER" id="PTHR43798">
    <property type="entry name" value="MONOACYLGLYCEROL LIPASE"/>
    <property type="match status" value="1"/>
</dbReference>
<name>A0A7W5VSS0_9ACTN</name>
<evidence type="ECO:0000259" key="1">
    <source>
        <dbReference type="Pfam" id="PF00561"/>
    </source>
</evidence>
<comment type="caution">
    <text evidence="2">The sequence shown here is derived from an EMBL/GenBank/DDBJ whole genome shotgun (WGS) entry which is preliminary data.</text>
</comment>
<evidence type="ECO:0000313" key="2">
    <source>
        <dbReference type="EMBL" id="MBB3733832.1"/>
    </source>
</evidence>
<dbReference type="GO" id="GO:0047372">
    <property type="term" value="F:monoacylglycerol lipase activity"/>
    <property type="evidence" value="ECO:0007669"/>
    <property type="project" value="TreeGrafter"/>
</dbReference>
<dbReference type="Proteomes" id="UP000579945">
    <property type="component" value="Unassembled WGS sequence"/>
</dbReference>
<dbReference type="SUPFAM" id="SSF53474">
    <property type="entry name" value="alpha/beta-Hydrolases"/>
    <property type="match status" value="1"/>
</dbReference>
<dbReference type="RefSeq" id="WP_183662570.1">
    <property type="nucleotide sequence ID" value="NZ_BAAAXX010000179.1"/>
</dbReference>
<dbReference type="InterPro" id="IPR029058">
    <property type="entry name" value="AB_hydrolase_fold"/>
</dbReference>
<protein>
    <submittedName>
        <fullName evidence="2">Pimeloyl-ACP methyl ester carboxylesterase</fullName>
    </submittedName>
</protein>
<keyword evidence="3" id="KW-1185">Reference proteome</keyword>
<dbReference type="EMBL" id="JACIBV010000003">
    <property type="protein sequence ID" value="MBB3733832.1"/>
    <property type="molecule type" value="Genomic_DNA"/>
</dbReference>
<organism evidence="2 3">
    <name type="scientific">Nonomuraea dietziae</name>
    <dbReference type="NCBI Taxonomy" id="65515"/>
    <lineage>
        <taxon>Bacteria</taxon>
        <taxon>Bacillati</taxon>
        <taxon>Actinomycetota</taxon>
        <taxon>Actinomycetes</taxon>
        <taxon>Streptosporangiales</taxon>
        <taxon>Streptosporangiaceae</taxon>
        <taxon>Nonomuraea</taxon>
    </lineage>
</organism>
<feature type="domain" description="AB hydrolase-1" evidence="1">
    <location>
        <begin position="22"/>
        <end position="247"/>
    </location>
</feature>
<reference evidence="2 3" key="1">
    <citation type="submission" date="2020-08" db="EMBL/GenBank/DDBJ databases">
        <title>Sequencing the genomes of 1000 actinobacteria strains.</title>
        <authorList>
            <person name="Klenk H.-P."/>
        </authorList>
    </citation>
    <scope>NUCLEOTIDE SEQUENCE [LARGE SCALE GENOMIC DNA]</scope>
    <source>
        <strain evidence="2 3">DSM 44320</strain>
    </source>
</reference>
<evidence type="ECO:0000313" key="3">
    <source>
        <dbReference type="Proteomes" id="UP000579945"/>
    </source>
</evidence>
<dbReference type="PANTHER" id="PTHR43798:SF33">
    <property type="entry name" value="HYDROLASE, PUTATIVE (AFU_ORTHOLOGUE AFUA_2G14860)-RELATED"/>
    <property type="match status" value="1"/>
</dbReference>
<accession>A0A7W5VSS0</accession>
<dbReference type="InterPro" id="IPR000073">
    <property type="entry name" value="AB_hydrolase_1"/>
</dbReference>
<dbReference type="PRINTS" id="PR00111">
    <property type="entry name" value="ABHYDROLASE"/>
</dbReference>
<dbReference type="InterPro" id="IPR050266">
    <property type="entry name" value="AB_hydrolase_sf"/>
</dbReference>
<dbReference type="GO" id="GO:0016020">
    <property type="term" value="C:membrane"/>
    <property type="evidence" value="ECO:0007669"/>
    <property type="project" value="TreeGrafter"/>
</dbReference>
<sequence length="272" mass="29860">MPTLDINGLVIAYSDTGGSGQPVILGHGYFTDHTVFDAQAEFLSPQWRIIAWDARGHGNTPDSAKPYTYWDQARDALALMDHLQLRQAIVGGISQGGFIALRTALLAPDRVTALILSDTEATPCDPADKVGYGQMFQALREHGPIDDLTVPLAAQLFGEHAGHHAEDWRSRWKNGPLPLGNSALCLLERDDVSDRLHEITCPTLLMWGTEDLSLPRDRMDLLAARVATATPVHEIEGAAHTPALTHPDQVNRVMLSFLESLEIGDPAPRRRR</sequence>
<dbReference type="Pfam" id="PF00561">
    <property type="entry name" value="Abhydrolase_1"/>
    <property type="match status" value="1"/>
</dbReference>
<dbReference type="GO" id="GO:0046464">
    <property type="term" value="P:acylglycerol catabolic process"/>
    <property type="evidence" value="ECO:0007669"/>
    <property type="project" value="TreeGrafter"/>
</dbReference>
<dbReference type="AlphaFoldDB" id="A0A7W5VSS0"/>
<dbReference type="Gene3D" id="3.40.50.1820">
    <property type="entry name" value="alpha/beta hydrolase"/>
    <property type="match status" value="1"/>
</dbReference>
<gene>
    <name evidence="2" type="ORF">FHR33_009785</name>
</gene>
<dbReference type="GeneID" id="95395756"/>
<proteinExistence type="predicted"/>